<protein>
    <submittedName>
        <fullName evidence="2">Uncharacterized protein</fullName>
    </submittedName>
</protein>
<feature type="compositionally biased region" description="Acidic residues" evidence="1">
    <location>
        <begin position="118"/>
        <end position="138"/>
    </location>
</feature>
<dbReference type="Proteomes" id="UP001327560">
    <property type="component" value="Chromosome 6"/>
</dbReference>
<evidence type="ECO:0000313" key="3">
    <source>
        <dbReference type="Proteomes" id="UP001327560"/>
    </source>
</evidence>
<feature type="compositionally biased region" description="Gly residues" evidence="1">
    <location>
        <begin position="141"/>
        <end position="154"/>
    </location>
</feature>
<accession>A0AAQ3KMQ1</accession>
<organism evidence="2 3">
    <name type="scientific">Canna indica</name>
    <name type="common">Indian-shot</name>
    <dbReference type="NCBI Taxonomy" id="4628"/>
    <lineage>
        <taxon>Eukaryota</taxon>
        <taxon>Viridiplantae</taxon>
        <taxon>Streptophyta</taxon>
        <taxon>Embryophyta</taxon>
        <taxon>Tracheophyta</taxon>
        <taxon>Spermatophyta</taxon>
        <taxon>Magnoliopsida</taxon>
        <taxon>Liliopsida</taxon>
        <taxon>Zingiberales</taxon>
        <taxon>Cannaceae</taxon>
        <taxon>Canna</taxon>
    </lineage>
</organism>
<evidence type="ECO:0000313" key="2">
    <source>
        <dbReference type="EMBL" id="WOL10432.1"/>
    </source>
</evidence>
<dbReference type="EMBL" id="CP136895">
    <property type="protein sequence ID" value="WOL10432.1"/>
    <property type="molecule type" value="Genomic_DNA"/>
</dbReference>
<feature type="region of interest" description="Disordered" evidence="1">
    <location>
        <begin position="107"/>
        <end position="154"/>
    </location>
</feature>
<reference evidence="2 3" key="1">
    <citation type="submission" date="2023-10" db="EMBL/GenBank/DDBJ databases">
        <title>Chromosome-scale genome assembly provides insights into flower coloration mechanisms of Canna indica.</title>
        <authorList>
            <person name="Li C."/>
        </authorList>
    </citation>
    <scope>NUCLEOTIDE SEQUENCE [LARGE SCALE GENOMIC DNA]</scope>
    <source>
        <tissue evidence="2">Flower</tissue>
    </source>
</reference>
<proteinExistence type="predicted"/>
<sequence length="154" mass="17109">MMEEVERLTWEHYNRWREQKFKKFAIGALENGSKIEAIEDMDWESTFFLRHLPVSNMAEIPDMDDEYRLSGGALLIHDSNPSPLLVLQMVVTREQVGVVIVGANEDNPTIGGWQVAKEEEEETTTEEEEEAEAGEEDEGRGGGGGGGGGTEGHD</sequence>
<dbReference type="AlphaFoldDB" id="A0AAQ3KMQ1"/>
<keyword evidence="3" id="KW-1185">Reference proteome</keyword>
<name>A0AAQ3KMQ1_9LILI</name>
<evidence type="ECO:0000256" key="1">
    <source>
        <dbReference type="SAM" id="MobiDB-lite"/>
    </source>
</evidence>
<gene>
    <name evidence="2" type="ORF">Cni_G19187</name>
</gene>